<accession>A0ABQ5ZL13</accession>
<proteinExistence type="predicted"/>
<feature type="transmembrane region" description="Helical" evidence="1">
    <location>
        <begin position="12"/>
        <end position="38"/>
    </location>
</feature>
<gene>
    <name evidence="3" type="ORF">GCM10007923_47330</name>
</gene>
<evidence type="ECO:0000259" key="2">
    <source>
        <dbReference type="Pfam" id="PF07811"/>
    </source>
</evidence>
<name>A0ABQ5ZL13_9HYPH</name>
<keyword evidence="1" id="KW-1133">Transmembrane helix</keyword>
<dbReference type="RefSeq" id="WP_244769721.1">
    <property type="nucleotide sequence ID" value="NZ_BSOP01000039.1"/>
</dbReference>
<organism evidence="3 4">
    <name type="scientific">Shinella yambaruensis</name>
    <dbReference type="NCBI Taxonomy" id="415996"/>
    <lineage>
        <taxon>Bacteria</taxon>
        <taxon>Pseudomonadati</taxon>
        <taxon>Pseudomonadota</taxon>
        <taxon>Alphaproteobacteria</taxon>
        <taxon>Hyphomicrobiales</taxon>
        <taxon>Rhizobiaceae</taxon>
        <taxon>Shinella</taxon>
    </lineage>
</organism>
<keyword evidence="1" id="KW-0472">Membrane</keyword>
<dbReference type="Pfam" id="PF07811">
    <property type="entry name" value="TadE"/>
    <property type="match status" value="1"/>
</dbReference>
<evidence type="ECO:0000256" key="1">
    <source>
        <dbReference type="SAM" id="Phobius"/>
    </source>
</evidence>
<comment type="caution">
    <text evidence="3">The sequence shown here is derived from an EMBL/GenBank/DDBJ whole genome shotgun (WGS) entry which is preliminary data.</text>
</comment>
<feature type="domain" description="TadE-like" evidence="2">
    <location>
        <begin position="11"/>
        <end position="53"/>
    </location>
</feature>
<dbReference type="InterPro" id="IPR012495">
    <property type="entry name" value="TadE-like_dom"/>
</dbReference>
<reference evidence="4" key="1">
    <citation type="journal article" date="2019" name="Int. J. Syst. Evol. Microbiol.">
        <title>The Global Catalogue of Microorganisms (GCM) 10K type strain sequencing project: providing services to taxonomists for standard genome sequencing and annotation.</title>
        <authorList>
            <consortium name="The Broad Institute Genomics Platform"/>
            <consortium name="The Broad Institute Genome Sequencing Center for Infectious Disease"/>
            <person name="Wu L."/>
            <person name="Ma J."/>
        </authorList>
    </citation>
    <scope>NUCLEOTIDE SEQUENCE [LARGE SCALE GENOMIC DNA]</scope>
    <source>
        <strain evidence="4">NBRC 102122</strain>
    </source>
</reference>
<protein>
    <recommendedName>
        <fullName evidence="2">TadE-like domain-containing protein</fullName>
    </recommendedName>
</protein>
<sequence>MTKSLLQGRDGAAAIEFAILAPVTLLLIFATLEAGWIITQSIMLDRGLAVASRSLQIGSLADPTYEEVRARVCREAIILSDCETALRLEFTPIDRESDFPATDAPCVDRKVPIAPATAFNPGRRAQMVYVRACYMLAPWSPGLKFGFAMPHSETGEVRLTSLFAFVNEPG</sequence>
<evidence type="ECO:0000313" key="4">
    <source>
        <dbReference type="Proteomes" id="UP001156702"/>
    </source>
</evidence>
<keyword evidence="1" id="KW-0812">Transmembrane</keyword>
<dbReference type="Proteomes" id="UP001156702">
    <property type="component" value="Unassembled WGS sequence"/>
</dbReference>
<keyword evidence="4" id="KW-1185">Reference proteome</keyword>
<dbReference type="EMBL" id="BSOP01000039">
    <property type="protein sequence ID" value="GLR53518.1"/>
    <property type="molecule type" value="Genomic_DNA"/>
</dbReference>
<evidence type="ECO:0000313" key="3">
    <source>
        <dbReference type="EMBL" id="GLR53518.1"/>
    </source>
</evidence>